<gene>
    <name evidence="14" type="ORF">CMC5_041600</name>
</gene>
<feature type="domain" description="Peptidase M50" evidence="13">
    <location>
        <begin position="140"/>
        <end position="172"/>
    </location>
</feature>
<dbReference type="STRING" id="52.CMC5_041600"/>
<comment type="cofactor">
    <cofactor evidence="1">
        <name>Zn(2+)</name>
        <dbReference type="ChEBI" id="CHEBI:29105"/>
    </cofactor>
</comment>
<dbReference type="GO" id="GO:0006508">
    <property type="term" value="P:proteolysis"/>
    <property type="evidence" value="ECO:0007669"/>
    <property type="project" value="UniProtKB-KW"/>
</dbReference>
<comment type="similarity">
    <text evidence="3">Belongs to the peptidase M50B family.</text>
</comment>
<evidence type="ECO:0000313" key="15">
    <source>
        <dbReference type="Proteomes" id="UP000067626"/>
    </source>
</evidence>
<feature type="transmembrane region" description="Helical" evidence="12">
    <location>
        <begin position="16"/>
        <end position="32"/>
    </location>
</feature>
<sequence>MRAVLSFRFFGIPVEIQPWFWITAFIINWSLLNRGGYSAAFQVGLMLVWLAVVFVSVLVHELGHAFAIRRHRIEPEITLHGLGGATTWRTVLPLGRLDHIFISLAGPFAGFALGGVVYLVKTFTPATVALPDLALFAIDSLLWVNIAWGIFNLIPVLPFDGGHVLEHALGPKRTRLAAGISFLVAGSLTLLSVVYRQYWIAFLFGMSAVQSYQRFRAEADVTAVDLERARQAPREDAIPGELLSLIRRGRRALADDHLDEAAALAAEILARETVPRPAARQAHEIMAWVRLLGDDPKTAQVSVVQARRYGDVDPALEAGVARALGESRVARRILEEARMAGDDRKEVVGPLIQLLLEQGEVNRAAANALDIVESLSEEDARKMAEIAFDEGSFEWSARLYEAVFRRNGASEDAYDAARASAKSGNADQALELLKKAVEAGFSDRTRAWSDSALESLRSNERLDTVFPRH</sequence>
<organism evidence="14 15">
    <name type="scientific">Chondromyces crocatus</name>
    <dbReference type="NCBI Taxonomy" id="52"/>
    <lineage>
        <taxon>Bacteria</taxon>
        <taxon>Pseudomonadati</taxon>
        <taxon>Myxococcota</taxon>
        <taxon>Polyangia</taxon>
        <taxon>Polyangiales</taxon>
        <taxon>Polyangiaceae</taxon>
        <taxon>Chondromyces</taxon>
    </lineage>
</organism>
<feature type="transmembrane region" description="Helical" evidence="12">
    <location>
        <begin position="133"/>
        <end position="156"/>
    </location>
</feature>
<evidence type="ECO:0000256" key="4">
    <source>
        <dbReference type="ARBA" id="ARBA00022670"/>
    </source>
</evidence>
<dbReference type="GO" id="GO:0046872">
    <property type="term" value="F:metal ion binding"/>
    <property type="evidence" value="ECO:0007669"/>
    <property type="project" value="UniProtKB-KW"/>
</dbReference>
<reference evidence="14 15" key="1">
    <citation type="submission" date="2015-07" db="EMBL/GenBank/DDBJ databases">
        <title>Genome analysis of myxobacterium Chondromyces crocatus Cm c5 reveals a high potential for natural compound synthesis and the genetic basis for the loss of fruiting body formation.</title>
        <authorList>
            <person name="Zaburannyi N."/>
            <person name="Bunk B."/>
            <person name="Maier J."/>
            <person name="Overmann J."/>
            <person name="Mueller R."/>
        </authorList>
    </citation>
    <scope>NUCLEOTIDE SEQUENCE [LARGE SCALE GENOMIC DNA]</scope>
    <source>
        <strain evidence="14 15">Cm c5</strain>
    </source>
</reference>
<evidence type="ECO:0000256" key="5">
    <source>
        <dbReference type="ARBA" id="ARBA00022692"/>
    </source>
</evidence>
<evidence type="ECO:0000256" key="10">
    <source>
        <dbReference type="ARBA" id="ARBA00023049"/>
    </source>
</evidence>
<dbReference type="CDD" id="cd06161">
    <property type="entry name" value="S2P-M50_SpoIVFB"/>
    <property type="match status" value="1"/>
</dbReference>
<keyword evidence="8" id="KW-0862">Zinc</keyword>
<dbReference type="NCBIfam" id="NF047558">
    <property type="entry name" value="TPR_END_plus"/>
    <property type="match status" value="1"/>
</dbReference>
<feature type="transmembrane region" description="Helical" evidence="12">
    <location>
        <begin position="100"/>
        <end position="121"/>
    </location>
</feature>
<comment type="subcellular location">
    <subcellularLocation>
        <location evidence="2">Membrane</location>
        <topology evidence="2">Multi-pass membrane protein</topology>
    </subcellularLocation>
</comment>
<proteinExistence type="inferred from homology"/>
<dbReference type="Proteomes" id="UP000067626">
    <property type="component" value="Chromosome"/>
</dbReference>
<evidence type="ECO:0000256" key="6">
    <source>
        <dbReference type="ARBA" id="ARBA00022723"/>
    </source>
</evidence>
<evidence type="ECO:0000256" key="2">
    <source>
        <dbReference type="ARBA" id="ARBA00004141"/>
    </source>
</evidence>
<evidence type="ECO:0000256" key="11">
    <source>
        <dbReference type="ARBA" id="ARBA00023136"/>
    </source>
</evidence>
<keyword evidence="4" id="KW-0645">Protease</keyword>
<protein>
    <recommendedName>
        <fullName evidence="13">Peptidase M50 domain-containing protein</fullName>
    </recommendedName>
</protein>
<keyword evidence="9 12" id="KW-1133">Transmembrane helix</keyword>
<evidence type="ECO:0000256" key="3">
    <source>
        <dbReference type="ARBA" id="ARBA00007931"/>
    </source>
</evidence>
<evidence type="ECO:0000259" key="13">
    <source>
        <dbReference type="Pfam" id="PF02163"/>
    </source>
</evidence>
<evidence type="ECO:0000256" key="1">
    <source>
        <dbReference type="ARBA" id="ARBA00001947"/>
    </source>
</evidence>
<feature type="transmembrane region" description="Helical" evidence="12">
    <location>
        <begin position="39"/>
        <end position="59"/>
    </location>
</feature>
<evidence type="ECO:0000256" key="9">
    <source>
        <dbReference type="ARBA" id="ARBA00022989"/>
    </source>
</evidence>
<accession>A0A0K1EH43</accession>
<dbReference type="PANTHER" id="PTHR39188:SF3">
    <property type="entry name" value="STAGE IV SPORULATION PROTEIN FB"/>
    <property type="match status" value="1"/>
</dbReference>
<keyword evidence="11 12" id="KW-0472">Membrane</keyword>
<evidence type="ECO:0000256" key="12">
    <source>
        <dbReference type="SAM" id="Phobius"/>
    </source>
</evidence>
<keyword evidence="10" id="KW-0482">Metalloprotease</keyword>
<dbReference type="RefSeq" id="WP_050431998.1">
    <property type="nucleotide sequence ID" value="NZ_CP012159.1"/>
</dbReference>
<dbReference type="PANTHER" id="PTHR39188">
    <property type="entry name" value="MEMBRANE-ASSOCIATED ZINC METALLOPROTEASE M50B"/>
    <property type="match status" value="1"/>
</dbReference>
<keyword evidence="7" id="KW-0378">Hydrolase</keyword>
<dbReference type="Pfam" id="PF02163">
    <property type="entry name" value="Peptidase_M50"/>
    <property type="match status" value="1"/>
</dbReference>
<evidence type="ECO:0000256" key="8">
    <source>
        <dbReference type="ARBA" id="ARBA00022833"/>
    </source>
</evidence>
<dbReference type="GO" id="GO:0008237">
    <property type="term" value="F:metallopeptidase activity"/>
    <property type="evidence" value="ECO:0007669"/>
    <property type="project" value="UniProtKB-KW"/>
</dbReference>
<evidence type="ECO:0000313" key="14">
    <source>
        <dbReference type="EMBL" id="AKT40007.1"/>
    </source>
</evidence>
<evidence type="ECO:0000256" key="7">
    <source>
        <dbReference type="ARBA" id="ARBA00022801"/>
    </source>
</evidence>
<dbReference type="GO" id="GO:0016020">
    <property type="term" value="C:membrane"/>
    <property type="evidence" value="ECO:0007669"/>
    <property type="project" value="UniProtKB-SubCell"/>
</dbReference>
<dbReference type="AlphaFoldDB" id="A0A0K1EH43"/>
<dbReference type="KEGG" id="ccro:CMC5_041600"/>
<keyword evidence="5 12" id="KW-0812">Transmembrane</keyword>
<keyword evidence="6" id="KW-0479">Metal-binding</keyword>
<dbReference type="EMBL" id="CP012159">
    <property type="protein sequence ID" value="AKT40007.1"/>
    <property type="molecule type" value="Genomic_DNA"/>
</dbReference>
<dbReference type="OrthoDB" id="166377at2"/>
<keyword evidence="15" id="KW-1185">Reference proteome</keyword>
<feature type="transmembrane region" description="Helical" evidence="12">
    <location>
        <begin position="176"/>
        <end position="195"/>
    </location>
</feature>
<dbReference type="InterPro" id="IPR008915">
    <property type="entry name" value="Peptidase_M50"/>
</dbReference>
<name>A0A0K1EH43_CHOCO</name>